<evidence type="ECO:0000313" key="1">
    <source>
        <dbReference type="EMBL" id="CCU72450.1"/>
    </source>
</evidence>
<reference evidence="1 2" key="1">
    <citation type="journal article" date="2013" name="Genome Announc.">
        <title>Genome Sequence of Thalassolituus oleivorans MIL-1 (DSM 14913T).</title>
        <authorList>
            <person name="Golyshin P.N."/>
            <person name="Werner J."/>
            <person name="Chernikova T.N."/>
            <person name="Tran H."/>
            <person name="Ferrer M."/>
            <person name="Yakimov M.M."/>
            <person name="Teeling H."/>
            <person name="Golyshina O.V."/>
        </authorList>
    </citation>
    <scope>NUCLEOTIDE SEQUENCE [LARGE SCALE GENOMIC DNA]</scope>
    <source>
        <strain evidence="1 2">MIL-1</strain>
    </source>
</reference>
<proteinExistence type="predicted"/>
<dbReference type="KEGG" id="tol:TOL_2041"/>
<dbReference type="AlphaFoldDB" id="M5DRA7"/>
<sequence>MDIDLIPYGLMSFNKSSDVSSLEGNPNWSNKQLSV</sequence>
<gene>
    <name evidence="1" type="ORF">TOL_2041</name>
</gene>
<organism evidence="1 2">
    <name type="scientific">Thalassolituus oleivorans MIL-1</name>
    <dbReference type="NCBI Taxonomy" id="1298593"/>
    <lineage>
        <taxon>Bacteria</taxon>
        <taxon>Pseudomonadati</taxon>
        <taxon>Pseudomonadota</taxon>
        <taxon>Gammaproteobacteria</taxon>
        <taxon>Oceanospirillales</taxon>
        <taxon>Oceanospirillaceae</taxon>
        <taxon>Thalassolituus</taxon>
    </lineage>
</organism>
<accession>M5DRA7</accession>
<keyword evidence="2" id="KW-1185">Reference proteome</keyword>
<dbReference type="HOGENOM" id="CLU_3367871_0_0_6"/>
<evidence type="ECO:0000313" key="2">
    <source>
        <dbReference type="Proteomes" id="UP000011866"/>
    </source>
</evidence>
<name>M5DRA7_9GAMM</name>
<dbReference type="Proteomes" id="UP000011866">
    <property type="component" value="Chromosome"/>
</dbReference>
<protein>
    <submittedName>
        <fullName evidence="1">Uncharacterized protein</fullName>
    </submittedName>
</protein>
<dbReference type="EMBL" id="HF680312">
    <property type="protein sequence ID" value="CCU72450.1"/>
    <property type="molecule type" value="Genomic_DNA"/>
</dbReference>